<evidence type="ECO:0000313" key="3">
    <source>
        <dbReference type="Proteomes" id="UP001041814"/>
    </source>
</evidence>
<protein>
    <submittedName>
        <fullName evidence="2">Uncharacterized protein</fullName>
    </submittedName>
</protein>
<keyword evidence="1" id="KW-1133">Transmembrane helix</keyword>
<feature type="transmembrane region" description="Helical" evidence="1">
    <location>
        <begin position="1084"/>
        <end position="1105"/>
    </location>
</feature>
<dbReference type="Proteomes" id="UP001041814">
    <property type="component" value="Unassembled WGS sequence"/>
</dbReference>
<keyword evidence="1" id="KW-0812">Transmembrane</keyword>
<gene>
    <name evidence="2" type="ORF">CKO43_23210</name>
</gene>
<dbReference type="RefSeq" id="WP_200380162.1">
    <property type="nucleotide sequence ID" value="NZ_NRRU01000142.1"/>
</dbReference>
<evidence type="ECO:0000256" key="1">
    <source>
        <dbReference type="SAM" id="Phobius"/>
    </source>
</evidence>
<accession>A0ABS1DZX4</accession>
<name>A0ABS1DZX4_RUBGE</name>
<proteinExistence type="predicted"/>
<sequence length="1111" mass="117420">MRLDAAEQWVLQQCAAGGVADLAAAPAALGSRTLRAEALRLLLLGVPVETPGKPAEAALLPCGLVVANAVIAGRLDLTRAHSPRGDAACPPLVLRGCRFDAGGVPPQPQQRPLPDIDLSHARIAHLSLVDCRLSHLDLREAQIDGEFDFSGLAAPADGALCRIDASGAAVRGSVHGLGAKLELAPDPAHPAHQPAPMALLMRDAVVGGSLHLRAGFVARGGVRLPRRVGGDVWLEAAELHGAGSGEALMGQRCEVAGGVAMRPGHGGGRVLPFIANGALNLVDIRVGQGLVIDLASTAPSPGAGSAPALTLSNAKVGGDLYVDVDRQPVQARALRVGNEANFTAHGAAAPALDLTFATFGPSLFLGGGFGAVDLHAACGGTLICVEPGRPRDIALREARFSNTMTLRADGELDLRSLCCDDSVEVWAAQPAALRLRADSASVGHDLVLHGRFVSVALARGRIDGRLDLRDAAVEEMAAVGLRVRAQTLLPGELLGPVDLSSGLFEGGVATGAAVTRLHVRRVNSQLVVAELNLEDARVVGDLKIDRLVREPETGVARVPARLPDWLQAADARFELHERVLRCYPDATLVELHRRVDGGAADAAPEFEIASFIVSAQHSFYGRLDGNSAALHDANAPLGLTLQNADQAVDYLRLFCGCLWGAETSFVLAEPAASAPWLQAADAEAQAAVEAQLQPPSARAADGGGWDCEATLVYQAELFASSFHIAADGQVTMTADRSLAKLAQPPFADAGGGLRRYRPRSADERWHQLSGDWQRSDDAEARQSLVVAASRPRVETGGEAGAHLPVRVRLGGCRCDTLDDDDGRSWGDDADGAAPRVRAELAGFVYDDLADGLRASSPRSALNAEATPGAGAPRGLYGLELAERRLKWLQAHAPRDEPFNPRAHEQLVGVLNRRGDEEAARRVLLEKLKAQRRDMAARRPLLAATLYGALELPFQFGLFWRHAVVTVLAVWFAGAWFFDAANHGGLRVLPLGSASVVWDFGRVPTLVVDSRAVADVVMLEHGEPVQATRRADAAPGAVSELRCGEQIEPLVYALDAMVPLLDLHQEDRCTISGDAEAVGWRLGSAFYSLLGAYVTSLFVLTISGVLRRSVER</sequence>
<dbReference type="EMBL" id="NRRU01000142">
    <property type="protein sequence ID" value="MBK1715662.1"/>
    <property type="molecule type" value="Genomic_DNA"/>
</dbReference>
<reference evidence="2" key="2">
    <citation type="journal article" date="2020" name="Microorganisms">
        <title>Osmotic Adaptation and Compatible Solute Biosynthesis of Phototrophic Bacteria as Revealed from Genome Analyses.</title>
        <authorList>
            <person name="Imhoff J.F."/>
            <person name="Rahn T."/>
            <person name="Kunzel S."/>
            <person name="Keller A."/>
            <person name="Neulinger S.C."/>
        </authorList>
    </citation>
    <scope>NUCLEOTIDE SEQUENCE</scope>
    <source>
        <strain evidence="2">IM 151</strain>
    </source>
</reference>
<keyword evidence="3" id="KW-1185">Reference proteome</keyword>
<reference evidence="2" key="1">
    <citation type="submission" date="2017-08" db="EMBL/GenBank/DDBJ databases">
        <authorList>
            <person name="Imhoff J.F."/>
            <person name="Rahn T."/>
            <person name="Kuenzel S."/>
            <person name="Neulinger S.C."/>
        </authorList>
    </citation>
    <scope>NUCLEOTIDE SEQUENCE</scope>
    <source>
        <strain evidence="2">IM 151</strain>
    </source>
</reference>
<evidence type="ECO:0000313" key="2">
    <source>
        <dbReference type="EMBL" id="MBK1715662.1"/>
    </source>
</evidence>
<keyword evidence="1" id="KW-0472">Membrane</keyword>
<organism evidence="2 3">
    <name type="scientific">Rubrivivax gelatinosus</name>
    <name type="common">Rhodocyclus gelatinosus</name>
    <name type="synonym">Rhodopseudomonas gelatinosa</name>
    <dbReference type="NCBI Taxonomy" id="28068"/>
    <lineage>
        <taxon>Bacteria</taxon>
        <taxon>Pseudomonadati</taxon>
        <taxon>Pseudomonadota</taxon>
        <taxon>Betaproteobacteria</taxon>
        <taxon>Burkholderiales</taxon>
        <taxon>Sphaerotilaceae</taxon>
        <taxon>Rubrivivax</taxon>
    </lineage>
</organism>
<comment type="caution">
    <text evidence="2">The sequence shown here is derived from an EMBL/GenBank/DDBJ whole genome shotgun (WGS) entry which is preliminary data.</text>
</comment>